<name>A0ABS5W801_9SPHN</name>
<evidence type="ECO:0000313" key="1">
    <source>
        <dbReference type="EMBL" id="MBT2134514.1"/>
    </source>
</evidence>
<accession>A0ABS5W801</accession>
<comment type="caution">
    <text evidence="1">The sequence shown here is derived from an EMBL/GenBank/DDBJ whole genome shotgun (WGS) entry which is preliminary data.</text>
</comment>
<sequence length="398" mass="44339">MCLLDLRLPSAGSGPILPLQPERAIEVKALYALPDHEVVAGLIPGIVENRLPTQEAVQRIRATPGMVPVAIDPEGEHGGGAVLWADIGEHPFREWQFMYTVEKLAESGQIGEAFSTDFAILKDDRILADPIEPDGFLFHISRCGSTLTAKALARSPRHVVINQGGPLQRGFWATITRDWTQPAEASPENLTAFRNLVLAMTRRRRPEQVHAFVKFISWNTLYMDFAMRAFPGMPGLFLYRNPAEVIASVLRETSAVLWAKGRRQAGFMMGGDWRVTQDMGDVEYLARCFAHYLDVAARDSGRVAHVNYKDINPANFPAILARGLNFKPDSAELALMLEQFRFHSKDDNDQQLFEVDSAEKLASMSDEDKRLVNRICGDLVARLDRSASNLFAPTAKHA</sequence>
<reference evidence="1 2" key="1">
    <citation type="submission" date="2021-05" db="EMBL/GenBank/DDBJ databases">
        <title>Croceibacterium sp. LX-88 genome sequence.</title>
        <authorList>
            <person name="Luo X."/>
        </authorList>
    </citation>
    <scope>NUCLEOTIDE SEQUENCE [LARGE SCALE GENOMIC DNA]</scope>
    <source>
        <strain evidence="1 2">LX-88</strain>
    </source>
</reference>
<dbReference type="InterPro" id="IPR027417">
    <property type="entry name" value="P-loop_NTPase"/>
</dbReference>
<protein>
    <recommendedName>
        <fullName evidence="3">Sulfotransferase family protein</fullName>
    </recommendedName>
</protein>
<dbReference type="Proteomes" id="UP000811255">
    <property type="component" value="Unassembled WGS sequence"/>
</dbReference>
<dbReference type="RefSeq" id="WP_214536156.1">
    <property type="nucleotide sequence ID" value="NZ_JAHFVK010000002.1"/>
</dbReference>
<dbReference type="Gene3D" id="3.40.50.300">
    <property type="entry name" value="P-loop containing nucleotide triphosphate hydrolases"/>
    <property type="match status" value="1"/>
</dbReference>
<proteinExistence type="predicted"/>
<gene>
    <name evidence="1" type="ORF">KK137_09230</name>
</gene>
<dbReference type="EMBL" id="JAHFVK010000002">
    <property type="protein sequence ID" value="MBT2134514.1"/>
    <property type="molecule type" value="Genomic_DNA"/>
</dbReference>
<dbReference type="SUPFAM" id="SSF52540">
    <property type="entry name" value="P-loop containing nucleoside triphosphate hydrolases"/>
    <property type="match status" value="1"/>
</dbReference>
<keyword evidence="2" id="KW-1185">Reference proteome</keyword>
<evidence type="ECO:0000313" key="2">
    <source>
        <dbReference type="Proteomes" id="UP000811255"/>
    </source>
</evidence>
<organism evidence="1 2">
    <name type="scientific">Croceibacterium selenioxidans</name>
    <dbReference type="NCBI Taxonomy" id="2838833"/>
    <lineage>
        <taxon>Bacteria</taxon>
        <taxon>Pseudomonadati</taxon>
        <taxon>Pseudomonadota</taxon>
        <taxon>Alphaproteobacteria</taxon>
        <taxon>Sphingomonadales</taxon>
        <taxon>Erythrobacteraceae</taxon>
        <taxon>Croceibacterium</taxon>
    </lineage>
</organism>
<evidence type="ECO:0008006" key="3">
    <source>
        <dbReference type="Google" id="ProtNLM"/>
    </source>
</evidence>